<dbReference type="EMBL" id="BAAAYN010000007">
    <property type="protein sequence ID" value="GAA3384227.1"/>
    <property type="molecule type" value="Genomic_DNA"/>
</dbReference>
<dbReference type="Pfam" id="PF02518">
    <property type="entry name" value="HATPase_c"/>
    <property type="match status" value="1"/>
</dbReference>
<feature type="domain" description="Histidine kinase/HSP90-like ATPase" evidence="1">
    <location>
        <begin position="46"/>
        <end position="137"/>
    </location>
</feature>
<evidence type="ECO:0000313" key="2">
    <source>
        <dbReference type="EMBL" id="GAA3384227.1"/>
    </source>
</evidence>
<keyword evidence="2" id="KW-0547">Nucleotide-binding</keyword>
<protein>
    <submittedName>
        <fullName evidence="2">ATP-binding protein</fullName>
    </submittedName>
</protein>
<evidence type="ECO:0000259" key="1">
    <source>
        <dbReference type="Pfam" id="PF02518"/>
    </source>
</evidence>
<dbReference type="Gene3D" id="3.30.565.10">
    <property type="entry name" value="Histidine kinase-like ATPase, C-terminal domain"/>
    <property type="match status" value="1"/>
</dbReference>
<dbReference type="SUPFAM" id="SSF55874">
    <property type="entry name" value="ATPase domain of HSP90 chaperone/DNA topoisomerase II/histidine kinase"/>
    <property type="match status" value="1"/>
</dbReference>
<gene>
    <name evidence="2" type="ORF">GCM10020369_13120</name>
</gene>
<name>A0ABP6STS2_9ACTN</name>
<dbReference type="GO" id="GO:0005524">
    <property type="term" value="F:ATP binding"/>
    <property type="evidence" value="ECO:0007669"/>
    <property type="project" value="UniProtKB-KW"/>
</dbReference>
<keyword evidence="3" id="KW-1185">Reference proteome</keyword>
<dbReference type="InterPro" id="IPR036890">
    <property type="entry name" value="HATPase_C_sf"/>
</dbReference>
<dbReference type="InterPro" id="IPR003594">
    <property type="entry name" value="HATPase_dom"/>
</dbReference>
<accession>A0ABP6STS2</accession>
<proteinExistence type="predicted"/>
<sequence length="141" mass="14672">MSVSTDGSVLTVTIGAESDLLRVRTTLRSESQAAGLGLTAATKFVTAGSELARNIIRYAVHGQGEVLIEPLQQQGGRRGVRATFVDAGPGITDLDAAMTDNFTTGGGLGLGLPGSRRLVDEFSIDSGPNRGTTVVITQWAR</sequence>
<organism evidence="2 3">
    <name type="scientific">Cryptosporangium minutisporangium</name>
    <dbReference type="NCBI Taxonomy" id="113569"/>
    <lineage>
        <taxon>Bacteria</taxon>
        <taxon>Bacillati</taxon>
        <taxon>Actinomycetota</taxon>
        <taxon>Actinomycetes</taxon>
        <taxon>Cryptosporangiales</taxon>
        <taxon>Cryptosporangiaceae</taxon>
        <taxon>Cryptosporangium</taxon>
    </lineage>
</organism>
<reference evidence="3" key="1">
    <citation type="journal article" date="2019" name="Int. J. Syst. Evol. Microbiol.">
        <title>The Global Catalogue of Microorganisms (GCM) 10K type strain sequencing project: providing services to taxonomists for standard genome sequencing and annotation.</title>
        <authorList>
            <consortium name="The Broad Institute Genomics Platform"/>
            <consortium name="The Broad Institute Genome Sequencing Center for Infectious Disease"/>
            <person name="Wu L."/>
            <person name="Ma J."/>
        </authorList>
    </citation>
    <scope>NUCLEOTIDE SEQUENCE [LARGE SCALE GENOMIC DNA]</scope>
    <source>
        <strain evidence="3">JCM 9458</strain>
    </source>
</reference>
<keyword evidence="2" id="KW-0067">ATP-binding</keyword>
<evidence type="ECO:0000313" key="3">
    <source>
        <dbReference type="Proteomes" id="UP001501676"/>
    </source>
</evidence>
<comment type="caution">
    <text evidence="2">The sequence shown here is derived from an EMBL/GenBank/DDBJ whole genome shotgun (WGS) entry which is preliminary data.</text>
</comment>
<dbReference type="Proteomes" id="UP001501676">
    <property type="component" value="Unassembled WGS sequence"/>
</dbReference>
<dbReference type="RefSeq" id="WP_345727073.1">
    <property type="nucleotide sequence ID" value="NZ_BAAAYN010000007.1"/>
</dbReference>